<dbReference type="EMBL" id="CM042890">
    <property type="protein sequence ID" value="KAI4310831.1"/>
    <property type="molecule type" value="Genomic_DNA"/>
</dbReference>
<evidence type="ECO:0000313" key="2">
    <source>
        <dbReference type="Proteomes" id="UP001057402"/>
    </source>
</evidence>
<organism evidence="1 2">
    <name type="scientific">Melastoma candidum</name>
    <dbReference type="NCBI Taxonomy" id="119954"/>
    <lineage>
        <taxon>Eukaryota</taxon>
        <taxon>Viridiplantae</taxon>
        <taxon>Streptophyta</taxon>
        <taxon>Embryophyta</taxon>
        <taxon>Tracheophyta</taxon>
        <taxon>Spermatophyta</taxon>
        <taxon>Magnoliopsida</taxon>
        <taxon>eudicotyledons</taxon>
        <taxon>Gunneridae</taxon>
        <taxon>Pentapetalae</taxon>
        <taxon>rosids</taxon>
        <taxon>malvids</taxon>
        <taxon>Myrtales</taxon>
        <taxon>Melastomataceae</taxon>
        <taxon>Melastomatoideae</taxon>
        <taxon>Melastomateae</taxon>
        <taxon>Melastoma</taxon>
    </lineage>
</organism>
<dbReference type="Proteomes" id="UP001057402">
    <property type="component" value="Chromosome 11"/>
</dbReference>
<name>A0ACB9LHJ6_9MYRT</name>
<reference evidence="2" key="1">
    <citation type="journal article" date="2023" name="Front. Plant Sci.">
        <title>Chromosomal-level genome assembly of Melastoma candidum provides insights into trichome evolution.</title>
        <authorList>
            <person name="Zhong Y."/>
            <person name="Wu W."/>
            <person name="Sun C."/>
            <person name="Zou P."/>
            <person name="Liu Y."/>
            <person name="Dai S."/>
            <person name="Zhou R."/>
        </authorList>
    </citation>
    <scope>NUCLEOTIDE SEQUENCE [LARGE SCALE GENOMIC DNA]</scope>
</reference>
<proteinExistence type="predicted"/>
<keyword evidence="2" id="KW-1185">Reference proteome</keyword>
<protein>
    <submittedName>
        <fullName evidence="1">Uncharacterized protein</fullName>
    </submittedName>
</protein>
<sequence>MSPTSNQRPRPPLSAISSRGSSSIGPDSVFGGLIGGRKSWHSSVNALDHGLFDDIPGRSSSGFDSSSGGRRQSRTATLGLPAGDAPGLDVRCDEGGYDDVFVGKNVSGNRRFDDLLARFRRKDDKSKRREKIGPFTVAGYAGRDRSQERGETMVGSVFSPPFHRSTSSSGLSADLLEGVIMPEKYSGGKERSHLKSENSFWRPAPSTHEKVNFKPTRARVATSRLSTVNANVSDDVWLTVSEIPLLTQPTKGPPPSRPPPPLPAPVPRRKGEPFGLSKEEKKFSGSLDGNPVFSAVRARVSTSFDQIRSLSMGRSANDFEDLPHGFPMEEPRRNSDAVAMKTAMDTIGAKFHHVNESEGSEVARSSRSIGSYCLDKNDGSNDSPGQVVEEKERFEREWLWRRARAAEKERGDKEQRRLERENERAQQIERERQAVERVTREARARAAAEARLKAEKGAIEKDHAQNIERAERAAVQRALTEARLRAANEATEKAAKAAAEVRDREARGKSYEAWMGVKRATVERTAADAKGQDAADVRQMAMSSGTSSLKANSETSENVLDSTFKKSCQASSASRTRESSTSGQGPDMAKTSTSSFSRMRQAPLSATMADNLPSAFGVAPAGEFQEIEGETEERRIARMERHQRTQERAAKALAEKNLRDMQIQKEQEERVRIAETMDTEIKRWAAGKEGNLRALLSTLQYVLWPECRWQPVSLTDLINSASVRKAYRKATLCVHPDKVQQKGANLQQKYVAEKVFDLLKEAWNKLNSEVF</sequence>
<accession>A0ACB9LHJ6</accession>
<gene>
    <name evidence="1" type="ORF">MLD38_035783</name>
</gene>
<comment type="caution">
    <text evidence="1">The sequence shown here is derived from an EMBL/GenBank/DDBJ whole genome shotgun (WGS) entry which is preliminary data.</text>
</comment>
<evidence type="ECO:0000313" key="1">
    <source>
        <dbReference type="EMBL" id="KAI4310831.1"/>
    </source>
</evidence>